<evidence type="ECO:0000256" key="3">
    <source>
        <dbReference type="ARBA" id="ARBA00023125"/>
    </source>
</evidence>
<dbReference type="PANTHER" id="PTHR45855">
    <property type="entry name" value="TRANSCRIPTION FACTOR PIF1-RELATED"/>
    <property type="match status" value="1"/>
</dbReference>
<protein>
    <submittedName>
        <fullName evidence="6">Transcription factor SPATULA</fullName>
    </submittedName>
</protein>
<evidence type="ECO:0000256" key="4">
    <source>
        <dbReference type="ARBA" id="ARBA00023163"/>
    </source>
</evidence>
<organism evidence="6">
    <name type="scientific">Zea mays</name>
    <name type="common">Maize</name>
    <dbReference type="NCBI Taxonomy" id="4577"/>
    <lineage>
        <taxon>Eukaryota</taxon>
        <taxon>Viridiplantae</taxon>
        <taxon>Streptophyta</taxon>
        <taxon>Embryophyta</taxon>
        <taxon>Tracheophyta</taxon>
        <taxon>Spermatophyta</taxon>
        <taxon>Magnoliopsida</taxon>
        <taxon>Liliopsida</taxon>
        <taxon>Poales</taxon>
        <taxon>Poaceae</taxon>
        <taxon>PACMAD clade</taxon>
        <taxon>Panicoideae</taxon>
        <taxon>Andropogonodae</taxon>
        <taxon>Andropogoneae</taxon>
        <taxon>Tripsacinae</taxon>
        <taxon>Zea</taxon>
    </lineage>
</organism>
<feature type="region of interest" description="Disordered" evidence="5">
    <location>
        <begin position="50"/>
        <end position="108"/>
    </location>
</feature>
<dbReference type="GO" id="GO:0003677">
    <property type="term" value="F:DNA binding"/>
    <property type="evidence" value="ECO:0007669"/>
    <property type="project" value="UniProtKB-KW"/>
</dbReference>
<evidence type="ECO:0000256" key="5">
    <source>
        <dbReference type="SAM" id="MobiDB-lite"/>
    </source>
</evidence>
<dbReference type="SUPFAM" id="SSF47459">
    <property type="entry name" value="HLH, helix-loop-helix DNA-binding domain"/>
    <property type="match status" value="1"/>
</dbReference>
<feature type="compositionally biased region" description="Acidic residues" evidence="5">
    <location>
        <begin position="91"/>
        <end position="104"/>
    </location>
</feature>
<keyword evidence="3" id="KW-0238">DNA-binding</keyword>
<dbReference type="PANTHER" id="PTHR45855:SF6">
    <property type="entry name" value="TRANSCRIPTION FACTOR ALC"/>
    <property type="match status" value="1"/>
</dbReference>
<evidence type="ECO:0000256" key="1">
    <source>
        <dbReference type="ARBA" id="ARBA00005510"/>
    </source>
</evidence>
<name>A0A1D6HNP8_MAIZE</name>
<dbReference type="ExpressionAtlas" id="A0A1D6HNP8">
    <property type="expression patterns" value="baseline and differential"/>
</dbReference>
<comment type="similarity">
    <text evidence="1">Belongs to the bHLH protein family.</text>
</comment>
<dbReference type="EMBL" id="CM000781">
    <property type="protein sequence ID" value="AQK75917.1"/>
    <property type="molecule type" value="Genomic_DNA"/>
</dbReference>
<reference evidence="6" key="1">
    <citation type="submission" date="2015-12" db="EMBL/GenBank/DDBJ databases">
        <title>Update maize B73 reference genome by single molecule sequencing technologies.</title>
        <authorList>
            <consortium name="Maize Genome Sequencing Project"/>
            <person name="Ware D."/>
        </authorList>
    </citation>
    <scope>NUCLEOTIDE SEQUENCE</scope>
    <source>
        <tissue evidence="6">Seedling</tissue>
    </source>
</reference>
<keyword evidence="4" id="KW-0804">Transcription</keyword>
<gene>
    <name evidence="6" type="ORF">ZEAMMB73_Zm00001d018416</name>
</gene>
<evidence type="ECO:0000256" key="2">
    <source>
        <dbReference type="ARBA" id="ARBA00023015"/>
    </source>
</evidence>
<sequence>MLAAARAKLLCCAVGGGGGSGSGTAAGAVMDAQQQLDLVMRHQSMATVCESEDALGSSESDPARPARPRGKRSRAAEVHNLSEKVGAGCVAEEEEQDQREDEGAADPHTQLEQGCFAVLVTWTDKASMLDDAIEYLKHLQLQVQMLSMRNGLYLPPGNLSGAPETLAPLEMCAALNQSGAKASNSGVVVLPGNKIPVARLLLDPPNHDQRHENPLVLQSVPSSSTAVEPRFLQQPAQPNLQSFQLAVPPEMIFDEADMMLKHRLASGRETTSLPVGHEAKPGRQEACMVNSDISNRGSLGKEVFMPYLHSLQSGDTEGGLRAGSN</sequence>
<accession>A0A1D6HNP8</accession>
<keyword evidence="2" id="KW-0805">Transcription regulation</keyword>
<proteinExistence type="inferred from homology"/>
<dbReference type="AlphaFoldDB" id="A0A1D6HNP8"/>
<dbReference type="GO" id="GO:0046983">
    <property type="term" value="F:protein dimerization activity"/>
    <property type="evidence" value="ECO:0007669"/>
    <property type="project" value="InterPro"/>
</dbReference>
<evidence type="ECO:0000313" key="6">
    <source>
        <dbReference type="EMBL" id="AQK75917.1"/>
    </source>
</evidence>
<dbReference type="InterPro" id="IPR031066">
    <property type="entry name" value="bHLH_ALC-like_plant"/>
</dbReference>
<dbReference type="InterPro" id="IPR036638">
    <property type="entry name" value="HLH_DNA-bd_sf"/>
</dbReference>